<feature type="region of interest" description="Disordered" evidence="1">
    <location>
        <begin position="1"/>
        <end position="71"/>
    </location>
</feature>
<accession>A0A316TBE2</accession>
<dbReference type="OrthoDB" id="3215237at2"/>
<evidence type="ECO:0008006" key="4">
    <source>
        <dbReference type="Google" id="ProtNLM"/>
    </source>
</evidence>
<dbReference type="AlphaFoldDB" id="A0A316TBE2"/>
<evidence type="ECO:0000313" key="2">
    <source>
        <dbReference type="EMBL" id="PWN01058.1"/>
    </source>
</evidence>
<dbReference type="Gene3D" id="1.25.40.10">
    <property type="entry name" value="Tetratricopeptide repeat domain"/>
    <property type="match status" value="1"/>
</dbReference>
<dbReference type="InterPro" id="IPR011990">
    <property type="entry name" value="TPR-like_helical_dom_sf"/>
</dbReference>
<dbReference type="RefSeq" id="WP_109697373.1">
    <property type="nucleotide sequence ID" value="NZ_QGDD01000012.1"/>
</dbReference>
<dbReference type="Proteomes" id="UP000245507">
    <property type="component" value="Unassembled WGS sequence"/>
</dbReference>
<feature type="compositionally biased region" description="Basic and acidic residues" evidence="1">
    <location>
        <begin position="28"/>
        <end position="56"/>
    </location>
</feature>
<reference evidence="2 3" key="1">
    <citation type="submission" date="2018-05" db="EMBL/GenBank/DDBJ databases">
        <title>Nocardioides silvaticus genome.</title>
        <authorList>
            <person name="Li C."/>
            <person name="Wang G."/>
        </authorList>
    </citation>
    <scope>NUCLEOTIDE SEQUENCE [LARGE SCALE GENOMIC DNA]</scope>
    <source>
        <strain evidence="2 3">CCTCC AB 2018079</strain>
    </source>
</reference>
<dbReference type="EMBL" id="QGDD01000012">
    <property type="protein sequence ID" value="PWN01058.1"/>
    <property type="molecule type" value="Genomic_DNA"/>
</dbReference>
<evidence type="ECO:0000256" key="1">
    <source>
        <dbReference type="SAM" id="MobiDB-lite"/>
    </source>
</evidence>
<keyword evidence="3" id="KW-1185">Reference proteome</keyword>
<proteinExistence type="predicted"/>
<comment type="caution">
    <text evidence="2">The sequence shown here is derived from an EMBL/GenBank/DDBJ whole genome shotgun (WGS) entry which is preliminary data.</text>
</comment>
<sequence>MAEQRRSKPGASGSGRAGGARRTSGQGRPDRRGKGGDRPRTSRPKPTEAERTDAQKVYDGPPLPDDITGKELSPDVRAQLRSLPEKLSQRVARHLAAAGVLIDDEPEVAYQHTLAARSRAPRLAVVREATGEAAYAAGHYAEALAELRAAKRMNGATAYLPIMADCHRALGNAKRALELAKSPSVARFPAEAKAEMTIVEAGARRDLGQMDAALRTLELAPINSKSREPWVVRLRYAYADTLEQAGRERDALSWFHRTNAIDADEITDAADRAAALERRVTD</sequence>
<organism evidence="2 3">
    <name type="scientific">Nocardioides silvaticus</name>
    <dbReference type="NCBI Taxonomy" id="2201891"/>
    <lineage>
        <taxon>Bacteria</taxon>
        <taxon>Bacillati</taxon>
        <taxon>Actinomycetota</taxon>
        <taxon>Actinomycetes</taxon>
        <taxon>Propionibacteriales</taxon>
        <taxon>Nocardioidaceae</taxon>
        <taxon>Nocardioides</taxon>
    </lineage>
</organism>
<evidence type="ECO:0000313" key="3">
    <source>
        <dbReference type="Proteomes" id="UP000245507"/>
    </source>
</evidence>
<gene>
    <name evidence="2" type="ORF">DJ010_20830</name>
</gene>
<dbReference type="SUPFAM" id="SSF48452">
    <property type="entry name" value="TPR-like"/>
    <property type="match status" value="1"/>
</dbReference>
<name>A0A316TBE2_9ACTN</name>
<protein>
    <recommendedName>
        <fullName evidence="4">Tetratricopeptide repeat protein</fullName>
    </recommendedName>
</protein>